<feature type="compositionally biased region" description="Low complexity" evidence="1">
    <location>
        <begin position="38"/>
        <end position="59"/>
    </location>
</feature>
<evidence type="ECO:0000313" key="3">
    <source>
        <dbReference type="Proteomes" id="UP001388673"/>
    </source>
</evidence>
<evidence type="ECO:0000313" key="2">
    <source>
        <dbReference type="EMBL" id="KAK8850414.1"/>
    </source>
</evidence>
<evidence type="ECO:0000256" key="1">
    <source>
        <dbReference type="SAM" id="MobiDB-lite"/>
    </source>
</evidence>
<feature type="region of interest" description="Disordered" evidence="1">
    <location>
        <begin position="1"/>
        <end position="104"/>
    </location>
</feature>
<feature type="compositionally biased region" description="Pro residues" evidence="1">
    <location>
        <begin position="60"/>
        <end position="76"/>
    </location>
</feature>
<feature type="compositionally biased region" description="Pro residues" evidence="1">
    <location>
        <begin position="22"/>
        <end position="32"/>
    </location>
</feature>
<feature type="compositionally biased region" description="Basic and acidic residues" evidence="1">
    <location>
        <begin position="281"/>
        <end position="293"/>
    </location>
</feature>
<proteinExistence type="predicted"/>
<feature type="compositionally biased region" description="Polar residues" evidence="1">
    <location>
        <begin position="167"/>
        <end position="189"/>
    </location>
</feature>
<feature type="compositionally biased region" description="Low complexity" evidence="1">
    <location>
        <begin position="1"/>
        <end position="21"/>
    </location>
</feature>
<organism evidence="2 3">
    <name type="scientific">Kwoniella newhampshirensis</name>
    <dbReference type="NCBI Taxonomy" id="1651941"/>
    <lineage>
        <taxon>Eukaryota</taxon>
        <taxon>Fungi</taxon>
        <taxon>Dikarya</taxon>
        <taxon>Basidiomycota</taxon>
        <taxon>Agaricomycotina</taxon>
        <taxon>Tremellomycetes</taxon>
        <taxon>Tremellales</taxon>
        <taxon>Cryptococcaceae</taxon>
        <taxon>Kwoniella</taxon>
    </lineage>
</organism>
<dbReference type="AlphaFoldDB" id="A0AAW0YJD9"/>
<protein>
    <submittedName>
        <fullName evidence="2">Uncharacterized protein</fullName>
    </submittedName>
</protein>
<feature type="compositionally biased region" description="Low complexity" evidence="1">
    <location>
        <begin position="77"/>
        <end position="88"/>
    </location>
</feature>
<reference evidence="2 3" key="1">
    <citation type="journal article" date="2024" name="bioRxiv">
        <title>Comparative genomics of Cryptococcus and Kwoniella reveals pathogenesis evolution and contrasting karyotype dynamics via intercentromeric recombination or chromosome fusion.</title>
        <authorList>
            <person name="Coelho M.A."/>
            <person name="David-Palma M."/>
            <person name="Shea T."/>
            <person name="Bowers K."/>
            <person name="McGinley-Smith S."/>
            <person name="Mohammad A.W."/>
            <person name="Gnirke A."/>
            <person name="Yurkov A.M."/>
            <person name="Nowrousian M."/>
            <person name="Sun S."/>
            <person name="Cuomo C.A."/>
            <person name="Heitman J."/>
        </authorList>
    </citation>
    <scope>NUCLEOTIDE SEQUENCE [LARGE SCALE GENOMIC DNA]</scope>
    <source>
        <strain evidence="2 3">CBS 13917</strain>
    </source>
</reference>
<dbReference type="KEGG" id="kne:92181590"/>
<dbReference type="EMBL" id="JBCAWK010000008">
    <property type="protein sequence ID" value="KAK8850414.1"/>
    <property type="molecule type" value="Genomic_DNA"/>
</dbReference>
<feature type="region of interest" description="Disordered" evidence="1">
    <location>
        <begin position="274"/>
        <end position="297"/>
    </location>
</feature>
<feature type="region of interest" description="Disordered" evidence="1">
    <location>
        <begin position="141"/>
        <end position="189"/>
    </location>
</feature>
<sequence length="308" mass="32181">MSTSTSSITRSPSPTFSRPSYSPLPSPAPFLTPPIYESSSAWSSTSRRRSPTNNTSTRPTPYPSTSPNSPTLPTPSSPSSITGSASTARGVGVQRPGAPRRAHSFCASGQNTTYALASACSSSHLSSDKKVLVAPPLERTLSSIGSRGNNSPPNQQMSRPGIGSSGIVASQSCTPTTKGRTAVTSSQVRDGQSVLAEKDMNHQHQTPLGIASNNKFPPSHPAVPTILIHPSVTPPRPSLATIRTGSNASSRSSSYTVMTPMTPHCMLFGKIEEGEGEEAQDESKAAYADKRGSGLDSVMDGVEDLVIE</sequence>
<dbReference type="Proteomes" id="UP001388673">
    <property type="component" value="Unassembled WGS sequence"/>
</dbReference>
<dbReference type="RefSeq" id="XP_066801845.1">
    <property type="nucleotide sequence ID" value="XM_066947431.1"/>
</dbReference>
<accession>A0AAW0YJD9</accession>
<keyword evidence="3" id="KW-1185">Reference proteome</keyword>
<name>A0AAW0YJD9_9TREE</name>
<gene>
    <name evidence="2" type="ORF">IAR55_004332</name>
</gene>
<comment type="caution">
    <text evidence="2">The sequence shown here is derived from an EMBL/GenBank/DDBJ whole genome shotgun (WGS) entry which is preliminary data.</text>
</comment>
<feature type="compositionally biased region" description="Polar residues" evidence="1">
    <location>
        <begin position="141"/>
        <end position="158"/>
    </location>
</feature>
<dbReference type="GeneID" id="92181590"/>